<organism evidence="1 2">
    <name type="scientific">Kingdonia uniflora</name>
    <dbReference type="NCBI Taxonomy" id="39325"/>
    <lineage>
        <taxon>Eukaryota</taxon>
        <taxon>Viridiplantae</taxon>
        <taxon>Streptophyta</taxon>
        <taxon>Embryophyta</taxon>
        <taxon>Tracheophyta</taxon>
        <taxon>Spermatophyta</taxon>
        <taxon>Magnoliopsida</taxon>
        <taxon>Ranunculales</taxon>
        <taxon>Circaeasteraceae</taxon>
        <taxon>Kingdonia</taxon>
    </lineage>
</organism>
<accession>A0A7J7MVF7</accession>
<sequence length="73" mass="8786">LFFLKKKKKPLPSITHDSFKQLLFLESEVIVMNFSRLNFASNLCHDPNLSRLSSFQFRFGVRRGVDRWRERKK</sequence>
<evidence type="ECO:0000313" key="1">
    <source>
        <dbReference type="EMBL" id="KAF6158911.1"/>
    </source>
</evidence>
<feature type="non-terminal residue" evidence="1">
    <location>
        <position position="73"/>
    </location>
</feature>
<protein>
    <submittedName>
        <fullName evidence="1">Uncharacterized protein</fullName>
    </submittedName>
</protein>
<dbReference type="AlphaFoldDB" id="A0A7J7MVF7"/>
<dbReference type="EMBL" id="JACGCM010001215">
    <property type="protein sequence ID" value="KAF6158911.1"/>
    <property type="molecule type" value="Genomic_DNA"/>
</dbReference>
<reference evidence="1 2" key="1">
    <citation type="journal article" date="2020" name="IScience">
        <title>Genome Sequencing of the Endangered Kingdonia uniflora (Circaeasteraceae, Ranunculales) Reveals Potential Mechanisms of Evolutionary Specialization.</title>
        <authorList>
            <person name="Sun Y."/>
            <person name="Deng T."/>
            <person name="Zhang A."/>
            <person name="Moore M.J."/>
            <person name="Landis J.B."/>
            <person name="Lin N."/>
            <person name="Zhang H."/>
            <person name="Zhang X."/>
            <person name="Huang J."/>
            <person name="Zhang X."/>
            <person name="Sun H."/>
            <person name="Wang H."/>
        </authorList>
    </citation>
    <scope>NUCLEOTIDE SEQUENCE [LARGE SCALE GENOMIC DNA]</scope>
    <source>
        <strain evidence="1">TB1705</strain>
        <tissue evidence="1">Leaf</tissue>
    </source>
</reference>
<feature type="non-terminal residue" evidence="1">
    <location>
        <position position="1"/>
    </location>
</feature>
<proteinExistence type="predicted"/>
<comment type="caution">
    <text evidence="1">The sequence shown here is derived from an EMBL/GenBank/DDBJ whole genome shotgun (WGS) entry which is preliminary data.</text>
</comment>
<evidence type="ECO:0000313" key="2">
    <source>
        <dbReference type="Proteomes" id="UP000541444"/>
    </source>
</evidence>
<keyword evidence="2" id="KW-1185">Reference proteome</keyword>
<name>A0A7J7MVF7_9MAGN</name>
<dbReference type="Proteomes" id="UP000541444">
    <property type="component" value="Unassembled WGS sequence"/>
</dbReference>
<gene>
    <name evidence="1" type="ORF">GIB67_012328</name>
</gene>